<keyword evidence="2" id="KW-1185">Reference proteome</keyword>
<accession>A0AAV2GRT3</accession>
<evidence type="ECO:0000313" key="1">
    <source>
        <dbReference type="EMBL" id="CAL1413389.1"/>
    </source>
</evidence>
<sequence>MPSKSGATKGFAPQMVMDPEEVIVEDVTKDENLGVAVKRLAAIQVQKRAVRKAEMDKLWQAMNKMMKVLEEAHGKPLDEGCE</sequence>
<dbReference type="Proteomes" id="UP001497516">
    <property type="component" value="Chromosome 9"/>
</dbReference>
<proteinExistence type="predicted"/>
<protein>
    <submittedName>
        <fullName evidence="1">Uncharacterized protein</fullName>
    </submittedName>
</protein>
<dbReference type="EMBL" id="OZ034822">
    <property type="protein sequence ID" value="CAL1413389.1"/>
    <property type="molecule type" value="Genomic_DNA"/>
</dbReference>
<name>A0AAV2GRT3_9ROSI</name>
<evidence type="ECO:0000313" key="2">
    <source>
        <dbReference type="Proteomes" id="UP001497516"/>
    </source>
</evidence>
<organism evidence="1 2">
    <name type="scientific">Linum trigynum</name>
    <dbReference type="NCBI Taxonomy" id="586398"/>
    <lineage>
        <taxon>Eukaryota</taxon>
        <taxon>Viridiplantae</taxon>
        <taxon>Streptophyta</taxon>
        <taxon>Embryophyta</taxon>
        <taxon>Tracheophyta</taxon>
        <taxon>Spermatophyta</taxon>
        <taxon>Magnoliopsida</taxon>
        <taxon>eudicotyledons</taxon>
        <taxon>Gunneridae</taxon>
        <taxon>Pentapetalae</taxon>
        <taxon>rosids</taxon>
        <taxon>fabids</taxon>
        <taxon>Malpighiales</taxon>
        <taxon>Linaceae</taxon>
        <taxon>Linum</taxon>
    </lineage>
</organism>
<reference evidence="1 2" key="1">
    <citation type="submission" date="2024-04" db="EMBL/GenBank/DDBJ databases">
        <authorList>
            <person name="Fracassetti M."/>
        </authorList>
    </citation>
    <scope>NUCLEOTIDE SEQUENCE [LARGE SCALE GENOMIC DNA]</scope>
</reference>
<dbReference type="AlphaFoldDB" id="A0AAV2GRT3"/>
<gene>
    <name evidence="1" type="ORF">LTRI10_LOCUS52627</name>
</gene>